<accession>A0ABR3JPT5</accession>
<comment type="caution">
    <text evidence="1">The sequence shown here is derived from an EMBL/GenBank/DDBJ whole genome shotgun (WGS) entry which is preliminary data.</text>
</comment>
<protein>
    <submittedName>
        <fullName evidence="1">Uncharacterized protein</fullName>
    </submittedName>
</protein>
<evidence type="ECO:0000313" key="1">
    <source>
        <dbReference type="EMBL" id="KAL0957546.1"/>
    </source>
</evidence>
<reference evidence="2" key="1">
    <citation type="submission" date="2024-06" db="EMBL/GenBank/DDBJ databases">
        <title>Multi-omics analyses provide insights into the biosynthesis of the anticancer antibiotic pleurotin in Hohenbuehelia grisea.</title>
        <authorList>
            <person name="Weaver J.A."/>
            <person name="Alberti F."/>
        </authorList>
    </citation>
    <scope>NUCLEOTIDE SEQUENCE [LARGE SCALE GENOMIC DNA]</scope>
    <source>
        <strain evidence="2">T-177</strain>
    </source>
</reference>
<keyword evidence="2" id="KW-1185">Reference proteome</keyword>
<gene>
    <name evidence="1" type="ORF">HGRIS_001333</name>
</gene>
<evidence type="ECO:0000313" key="2">
    <source>
        <dbReference type="Proteomes" id="UP001556367"/>
    </source>
</evidence>
<dbReference type="Proteomes" id="UP001556367">
    <property type="component" value="Unassembled WGS sequence"/>
</dbReference>
<dbReference type="EMBL" id="JASNQZ010000005">
    <property type="protein sequence ID" value="KAL0957546.1"/>
    <property type="molecule type" value="Genomic_DNA"/>
</dbReference>
<sequence length="166" mass="18699">MYAIQTTIPNPRVPSCFWYISAWSQLAAAHIVLGIQGNPEYVVSLLQYLALGESPLQGCTINVEESPSWFTNVIIPEKELTLGQLRSPPRNDGRIELPSLIIFGVDARQHEGLIRLFNSLSLPSLHSNISLGYSRVEEAPHPNIWRRFPISFDGHSFILFSPIYQL</sequence>
<proteinExistence type="predicted"/>
<organism evidence="1 2">
    <name type="scientific">Hohenbuehelia grisea</name>
    <dbReference type="NCBI Taxonomy" id="104357"/>
    <lineage>
        <taxon>Eukaryota</taxon>
        <taxon>Fungi</taxon>
        <taxon>Dikarya</taxon>
        <taxon>Basidiomycota</taxon>
        <taxon>Agaricomycotina</taxon>
        <taxon>Agaricomycetes</taxon>
        <taxon>Agaricomycetidae</taxon>
        <taxon>Agaricales</taxon>
        <taxon>Pleurotineae</taxon>
        <taxon>Pleurotaceae</taxon>
        <taxon>Hohenbuehelia</taxon>
    </lineage>
</organism>
<name>A0ABR3JPT5_9AGAR</name>